<feature type="transmembrane region" description="Helical" evidence="4">
    <location>
        <begin position="112"/>
        <end position="133"/>
    </location>
</feature>
<dbReference type="GO" id="GO:0005886">
    <property type="term" value="C:plasma membrane"/>
    <property type="evidence" value="ECO:0007669"/>
    <property type="project" value="TreeGrafter"/>
</dbReference>
<dbReference type="PANTHER" id="PTHR45138">
    <property type="entry name" value="REGULATORY COMPONENTS OF SENSORY TRANSDUCTION SYSTEM"/>
    <property type="match status" value="1"/>
</dbReference>
<protein>
    <recommendedName>
        <fullName evidence="2">diguanylate cyclase</fullName>
        <ecNumber evidence="2">2.7.7.65</ecNumber>
    </recommendedName>
</protein>
<dbReference type="PANTHER" id="PTHR45138:SF9">
    <property type="entry name" value="DIGUANYLATE CYCLASE DGCM-RELATED"/>
    <property type="match status" value="1"/>
</dbReference>
<dbReference type="PROSITE" id="PS50887">
    <property type="entry name" value="GGDEF"/>
    <property type="match status" value="1"/>
</dbReference>
<keyword evidence="4" id="KW-1133">Transmembrane helix</keyword>
<evidence type="ECO:0000256" key="2">
    <source>
        <dbReference type="ARBA" id="ARBA00012528"/>
    </source>
</evidence>
<comment type="catalytic activity">
    <reaction evidence="3">
        <text>2 GTP = 3',3'-c-di-GMP + 2 diphosphate</text>
        <dbReference type="Rhea" id="RHEA:24898"/>
        <dbReference type="ChEBI" id="CHEBI:33019"/>
        <dbReference type="ChEBI" id="CHEBI:37565"/>
        <dbReference type="ChEBI" id="CHEBI:58805"/>
        <dbReference type="EC" id="2.7.7.65"/>
    </reaction>
</comment>
<feature type="transmembrane region" description="Helical" evidence="4">
    <location>
        <begin position="54"/>
        <end position="75"/>
    </location>
</feature>
<organism evidence="6 7">
    <name type="scientific">Halorhodospira halophila (strain DSM 244 / SL1)</name>
    <name type="common">Ectothiorhodospira halophila (strain DSM 244 / SL1)</name>
    <dbReference type="NCBI Taxonomy" id="349124"/>
    <lineage>
        <taxon>Bacteria</taxon>
        <taxon>Pseudomonadati</taxon>
        <taxon>Pseudomonadota</taxon>
        <taxon>Gammaproteobacteria</taxon>
        <taxon>Chromatiales</taxon>
        <taxon>Ectothiorhodospiraceae</taxon>
        <taxon>Halorhodospira</taxon>
    </lineage>
</organism>
<dbReference type="OrthoDB" id="5296913at2"/>
<sequence>MPGSTPEAFYRLVRHRIFAILGEVPPDERGRLLRPRQHDTLLGRQRARIIIGRVRMIALLLAVLTPLWIIMDVIFFPREQAQLLALGRVIISLAFLGLAVGLRNTAELSRGWVALGLLFAIPTVFYVFSHALIGSVASHGAAAAAAAGYAFLPFVMMAGLSVFPLTAVEALIYALPMLLAKALMAALDIATVDWGAQYSALWLLGLITLVAASASLSQLHFMAQLVERSSRDPLTGCINRAHGEELLKRQAALARRDGAPMTVAFIDLDRFKAINDDYGHEVGDAALYQAAHALRRRLRETDLLIRWGGEEFLILFPNTPLPGAEGALRRLLLDGLGYRPDGSPLTASAGLAELTEAEVNGSLEELISAADQRMYAVKADGGNAIGGAGTERLAARA</sequence>
<evidence type="ECO:0000313" key="6">
    <source>
        <dbReference type="EMBL" id="ABM62162.1"/>
    </source>
</evidence>
<dbReference type="KEGG" id="hha:Hhal_1395"/>
<reference evidence="7" key="1">
    <citation type="submission" date="2006-12" db="EMBL/GenBank/DDBJ databases">
        <title>Complete sequence of Halorhodospira halophila SL1.</title>
        <authorList>
            <consortium name="US DOE Joint Genome Institute"/>
            <person name="Copeland A."/>
            <person name="Lucas S."/>
            <person name="Lapidus A."/>
            <person name="Barry K."/>
            <person name="Detter J.C."/>
            <person name="Glavina del Rio T."/>
            <person name="Hammon N."/>
            <person name="Israni S."/>
            <person name="Dalin E."/>
            <person name="Tice H."/>
            <person name="Pitluck S."/>
            <person name="Saunders E."/>
            <person name="Brettin T."/>
            <person name="Bruce D."/>
            <person name="Han C."/>
            <person name="Tapia R."/>
            <person name="Schmutz J."/>
            <person name="Larimer F."/>
            <person name="Land M."/>
            <person name="Hauser L."/>
            <person name="Kyrpides N."/>
            <person name="Mikhailova N."/>
            <person name="Hoff W."/>
            <person name="Richardson P."/>
        </authorList>
    </citation>
    <scope>NUCLEOTIDE SEQUENCE [LARGE SCALE GENOMIC DNA]</scope>
    <source>
        <strain evidence="7">DSM 244 / SL1</strain>
    </source>
</reference>
<dbReference type="GO" id="GO:1902201">
    <property type="term" value="P:negative regulation of bacterial-type flagellum-dependent cell motility"/>
    <property type="evidence" value="ECO:0007669"/>
    <property type="project" value="TreeGrafter"/>
</dbReference>
<dbReference type="FunFam" id="3.30.70.270:FF:000001">
    <property type="entry name" value="Diguanylate cyclase domain protein"/>
    <property type="match status" value="1"/>
</dbReference>
<keyword evidence="4" id="KW-0812">Transmembrane</keyword>
<feature type="transmembrane region" description="Helical" evidence="4">
    <location>
        <begin position="170"/>
        <end position="187"/>
    </location>
</feature>
<dbReference type="CDD" id="cd01949">
    <property type="entry name" value="GGDEF"/>
    <property type="match status" value="1"/>
</dbReference>
<dbReference type="SUPFAM" id="SSF55073">
    <property type="entry name" value="Nucleotide cyclase"/>
    <property type="match status" value="1"/>
</dbReference>
<dbReference type="Proteomes" id="UP000000647">
    <property type="component" value="Chromosome"/>
</dbReference>
<dbReference type="EMBL" id="CP000544">
    <property type="protein sequence ID" value="ABM62162.1"/>
    <property type="molecule type" value="Genomic_DNA"/>
</dbReference>
<dbReference type="SMART" id="SM00267">
    <property type="entry name" value="GGDEF"/>
    <property type="match status" value="1"/>
</dbReference>
<keyword evidence="4" id="KW-0472">Membrane</keyword>
<feature type="transmembrane region" description="Helical" evidence="4">
    <location>
        <begin position="81"/>
        <end position="100"/>
    </location>
</feature>
<dbReference type="EC" id="2.7.7.65" evidence="2"/>
<dbReference type="HOGENOM" id="CLU_000445_11_1_6"/>
<dbReference type="GO" id="GO:0052621">
    <property type="term" value="F:diguanylate cyclase activity"/>
    <property type="evidence" value="ECO:0007669"/>
    <property type="project" value="UniProtKB-EC"/>
</dbReference>
<dbReference type="Pfam" id="PF00990">
    <property type="entry name" value="GGDEF"/>
    <property type="match status" value="1"/>
</dbReference>
<dbReference type="InterPro" id="IPR050469">
    <property type="entry name" value="Diguanylate_Cyclase"/>
</dbReference>
<evidence type="ECO:0000259" key="5">
    <source>
        <dbReference type="PROSITE" id="PS50887"/>
    </source>
</evidence>
<dbReference type="GO" id="GO:0043709">
    <property type="term" value="P:cell adhesion involved in single-species biofilm formation"/>
    <property type="evidence" value="ECO:0007669"/>
    <property type="project" value="TreeGrafter"/>
</dbReference>
<evidence type="ECO:0000256" key="3">
    <source>
        <dbReference type="ARBA" id="ARBA00034247"/>
    </source>
</evidence>
<dbReference type="RefSeq" id="WP_011814184.1">
    <property type="nucleotide sequence ID" value="NC_008789.1"/>
</dbReference>
<feature type="transmembrane region" description="Helical" evidence="4">
    <location>
        <begin position="139"/>
        <end position="163"/>
    </location>
</feature>
<name>A1WWV0_HALHL</name>
<dbReference type="InterPro" id="IPR043128">
    <property type="entry name" value="Rev_trsase/Diguanyl_cyclase"/>
</dbReference>
<evidence type="ECO:0000313" key="7">
    <source>
        <dbReference type="Proteomes" id="UP000000647"/>
    </source>
</evidence>
<evidence type="ECO:0000256" key="1">
    <source>
        <dbReference type="ARBA" id="ARBA00001946"/>
    </source>
</evidence>
<comment type="cofactor">
    <cofactor evidence="1">
        <name>Mg(2+)</name>
        <dbReference type="ChEBI" id="CHEBI:18420"/>
    </cofactor>
</comment>
<reference evidence="6 7" key="2">
    <citation type="journal article" date="2013" name="Stand. Genomic Sci.">
        <title>Complete genome sequence of Halorhodospira halophila SL1.</title>
        <authorList>
            <person name="Challacombe J.F."/>
            <person name="Majid S."/>
            <person name="Deole R."/>
            <person name="Brettin T.S."/>
            <person name="Bruce D."/>
            <person name="Delano S.F."/>
            <person name="Detter J.C."/>
            <person name="Gleasner C.D."/>
            <person name="Han C.S."/>
            <person name="Misra M."/>
            <person name="Reitenga K.G."/>
            <person name="Mikhailova N."/>
            <person name="Woyke T."/>
            <person name="Pitluck S."/>
            <person name="Nolan M."/>
            <person name="Land M.L."/>
            <person name="Saunders E."/>
            <person name="Tapia R."/>
            <person name="Lapidus A."/>
            <person name="Ivanova N."/>
            <person name="Hoff W.D."/>
        </authorList>
    </citation>
    <scope>NUCLEOTIDE SEQUENCE [LARGE SCALE GENOMIC DNA]</scope>
    <source>
        <strain evidence="7">DSM 244 / SL1</strain>
    </source>
</reference>
<dbReference type="NCBIfam" id="TIGR00254">
    <property type="entry name" value="GGDEF"/>
    <property type="match status" value="1"/>
</dbReference>
<keyword evidence="7" id="KW-1185">Reference proteome</keyword>
<dbReference type="eggNOG" id="COG3706">
    <property type="taxonomic scope" value="Bacteria"/>
</dbReference>
<dbReference type="InterPro" id="IPR029787">
    <property type="entry name" value="Nucleotide_cyclase"/>
</dbReference>
<dbReference type="Gene3D" id="3.30.70.270">
    <property type="match status" value="1"/>
</dbReference>
<feature type="domain" description="GGDEF" evidence="5">
    <location>
        <begin position="259"/>
        <end position="390"/>
    </location>
</feature>
<dbReference type="STRING" id="349124.Hhal_1395"/>
<dbReference type="InterPro" id="IPR000160">
    <property type="entry name" value="GGDEF_dom"/>
</dbReference>
<accession>A1WWV0</accession>
<proteinExistence type="predicted"/>
<feature type="transmembrane region" description="Helical" evidence="4">
    <location>
        <begin position="199"/>
        <end position="221"/>
    </location>
</feature>
<evidence type="ECO:0000256" key="4">
    <source>
        <dbReference type="SAM" id="Phobius"/>
    </source>
</evidence>
<gene>
    <name evidence="6" type="ordered locus">Hhal_1395</name>
</gene>
<dbReference type="AlphaFoldDB" id="A1WWV0"/>